<protein>
    <recommendedName>
        <fullName evidence="4">Lipoprotein</fullName>
    </recommendedName>
</protein>
<organism evidence="2 3">
    <name type="scientific">Litoribrevibacter euphylliae</name>
    <dbReference type="NCBI Taxonomy" id="1834034"/>
    <lineage>
        <taxon>Bacteria</taxon>
        <taxon>Pseudomonadati</taxon>
        <taxon>Pseudomonadota</taxon>
        <taxon>Gammaproteobacteria</taxon>
        <taxon>Oceanospirillales</taxon>
        <taxon>Oceanospirillaceae</taxon>
        <taxon>Litoribrevibacter</taxon>
    </lineage>
</organism>
<feature type="signal peptide" evidence="1">
    <location>
        <begin position="1"/>
        <end position="19"/>
    </location>
</feature>
<dbReference type="PROSITE" id="PS51257">
    <property type="entry name" value="PROKAR_LIPOPROTEIN"/>
    <property type="match status" value="1"/>
</dbReference>
<dbReference type="Proteomes" id="UP001595476">
    <property type="component" value="Unassembled WGS sequence"/>
</dbReference>
<dbReference type="RefSeq" id="WP_386718016.1">
    <property type="nucleotide sequence ID" value="NZ_JBHRSZ010000002.1"/>
</dbReference>
<proteinExistence type="predicted"/>
<name>A0ABV7HE42_9GAMM</name>
<gene>
    <name evidence="2" type="ORF">ACFOEK_06735</name>
</gene>
<accession>A0ABV7HE42</accession>
<keyword evidence="1" id="KW-0732">Signal</keyword>
<evidence type="ECO:0000313" key="2">
    <source>
        <dbReference type="EMBL" id="MFC3150715.1"/>
    </source>
</evidence>
<comment type="caution">
    <text evidence="2">The sequence shown here is derived from an EMBL/GenBank/DDBJ whole genome shotgun (WGS) entry which is preliminary data.</text>
</comment>
<dbReference type="EMBL" id="JBHRSZ010000002">
    <property type="protein sequence ID" value="MFC3150715.1"/>
    <property type="molecule type" value="Genomic_DNA"/>
</dbReference>
<evidence type="ECO:0008006" key="4">
    <source>
        <dbReference type="Google" id="ProtNLM"/>
    </source>
</evidence>
<reference evidence="3" key="1">
    <citation type="journal article" date="2019" name="Int. J. Syst. Evol. Microbiol.">
        <title>The Global Catalogue of Microorganisms (GCM) 10K type strain sequencing project: providing services to taxonomists for standard genome sequencing and annotation.</title>
        <authorList>
            <consortium name="The Broad Institute Genomics Platform"/>
            <consortium name="The Broad Institute Genome Sequencing Center for Infectious Disease"/>
            <person name="Wu L."/>
            <person name="Ma J."/>
        </authorList>
    </citation>
    <scope>NUCLEOTIDE SEQUENCE [LARGE SCALE GENOMIC DNA]</scope>
    <source>
        <strain evidence="3">KCTC 52438</strain>
    </source>
</reference>
<feature type="chain" id="PRO_5045376734" description="Lipoprotein" evidence="1">
    <location>
        <begin position="20"/>
        <end position="193"/>
    </location>
</feature>
<evidence type="ECO:0000256" key="1">
    <source>
        <dbReference type="SAM" id="SignalP"/>
    </source>
</evidence>
<keyword evidence="3" id="KW-1185">Reference proteome</keyword>
<sequence length="193" mass="22217">MMRVAFLSVLSLFFSGCIAYYQGPNHRDIEDDSGVYSKMTIQDLETRDLENKYELTIYSEYRYFGGKPEKYPSGRDFEIVKLYSPTAGSSDTQTESSVSDYKQVGAFRFKGSFDFEYKNCTLRLSNENKIKWLNKKKYNESVTLVGRIHKKDPLRHTVTMAYSVKESSIPELLGQVFYGRAFGCAFNEPKEGL</sequence>
<evidence type="ECO:0000313" key="3">
    <source>
        <dbReference type="Proteomes" id="UP001595476"/>
    </source>
</evidence>